<comment type="caution">
    <text evidence="1">The sequence shown here is derived from an EMBL/GenBank/DDBJ whole genome shotgun (WGS) entry which is preliminary data.</text>
</comment>
<dbReference type="EMBL" id="WEGJ01000003">
    <property type="protein sequence ID" value="MQY11455.1"/>
    <property type="molecule type" value="Genomic_DNA"/>
</dbReference>
<name>A0A7K0CDB0_9ACTN</name>
<organism evidence="1 2">
    <name type="scientific">Streptomyces smaragdinus</name>
    <dbReference type="NCBI Taxonomy" id="2585196"/>
    <lineage>
        <taxon>Bacteria</taxon>
        <taxon>Bacillati</taxon>
        <taxon>Actinomycetota</taxon>
        <taxon>Actinomycetes</taxon>
        <taxon>Kitasatosporales</taxon>
        <taxon>Streptomycetaceae</taxon>
        <taxon>Streptomyces</taxon>
    </lineage>
</organism>
<dbReference type="Proteomes" id="UP000466345">
    <property type="component" value="Unassembled WGS sequence"/>
</dbReference>
<dbReference type="Pfam" id="PF19586">
    <property type="entry name" value="DUF6093"/>
    <property type="match status" value="1"/>
</dbReference>
<dbReference type="AlphaFoldDB" id="A0A7K0CDB0"/>
<evidence type="ECO:0000313" key="2">
    <source>
        <dbReference type="Proteomes" id="UP000466345"/>
    </source>
</evidence>
<accession>A0A7K0CDB0</accession>
<protein>
    <submittedName>
        <fullName evidence="1">Uncharacterized protein</fullName>
    </submittedName>
</protein>
<gene>
    <name evidence="1" type="ORF">SRB5_15730</name>
</gene>
<keyword evidence="2" id="KW-1185">Reference proteome</keyword>
<dbReference type="InterPro" id="IPR046075">
    <property type="entry name" value="DUF6093"/>
</dbReference>
<evidence type="ECO:0000313" key="1">
    <source>
        <dbReference type="EMBL" id="MQY11455.1"/>
    </source>
</evidence>
<reference evidence="1 2" key="1">
    <citation type="submission" date="2019-10" db="EMBL/GenBank/DDBJ databases">
        <title>Streptomyces smaragdinus sp. nov. and Streptomyces fabii sp. nov., isolated from the gut of fungus growing-termite Macrotermes natalensis.</title>
        <authorList>
            <person name="Schwitalla J."/>
            <person name="Benndorf R."/>
            <person name="Martin K."/>
            <person name="De Beer W."/>
            <person name="Kaster A.-K."/>
            <person name="Vollmers J."/>
            <person name="Poulsen M."/>
            <person name="Beemelmanns C."/>
        </authorList>
    </citation>
    <scope>NUCLEOTIDE SEQUENCE [LARGE SCALE GENOMIC DNA]</scope>
    <source>
        <strain evidence="1 2">RB5</strain>
    </source>
</reference>
<sequence>MTDTVRVRRLIGTDITGAPAWTTIYEGVGALLSTHGQIVVSQLSGVDWLGEASAWYQLMTPLSAPVADPGDQVQVVTAAAETAAFEGRTWFVEARTQAATVEVVRVTRLDEQNGTLAVGV</sequence>
<proteinExistence type="predicted"/>